<evidence type="ECO:0000256" key="2">
    <source>
        <dbReference type="ARBA" id="ARBA00026073"/>
    </source>
</evidence>
<keyword evidence="5" id="KW-0548">Nucleotidyltransferase</keyword>
<dbReference type="FunFam" id="3.30.420.10:FF:000045">
    <property type="entry name" value="3'-5' exonuclease DinG"/>
    <property type="match status" value="1"/>
</dbReference>
<comment type="subunit">
    <text evidence="2">DNA polymerase III contains a core (composed of alpha, epsilon and theta chains) that associates with a tau subunit. This core dimerizes to form the POLIII' complex. PolIII' associates with the gamma complex (composed of gamma, delta, delta', psi and chi chains) and with the beta chain to form the complete DNA polymerase III complex.</text>
</comment>
<dbReference type="PANTHER" id="PTHR30231">
    <property type="entry name" value="DNA POLYMERASE III SUBUNIT EPSILON"/>
    <property type="match status" value="1"/>
</dbReference>
<evidence type="ECO:0000256" key="3">
    <source>
        <dbReference type="SAM" id="Phobius"/>
    </source>
</evidence>
<gene>
    <name evidence="5" type="ordered locus">Runsl_3665</name>
</gene>
<reference evidence="5 6" key="2">
    <citation type="journal article" date="2012" name="Stand. Genomic Sci.">
        <title>Complete genome sequence of the aquatic bacterium Runella slithyformis type strain (LSU 4(T)).</title>
        <authorList>
            <person name="Copeland A."/>
            <person name="Zhang X."/>
            <person name="Misra M."/>
            <person name="Lapidus A."/>
            <person name="Nolan M."/>
            <person name="Lucas S."/>
            <person name="Deshpande S."/>
            <person name="Cheng J.F."/>
            <person name="Tapia R."/>
            <person name="Goodwin L.A."/>
            <person name="Pitluck S."/>
            <person name="Liolios K."/>
            <person name="Pagani I."/>
            <person name="Ivanova N."/>
            <person name="Mikhailova N."/>
            <person name="Pati A."/>
            <person name="Chen A."/>
            <person name="Palaniappan K."/>
            <person name="Land M."/>
            <person name="Hauser L."/>
            <person name="Pan C."/>
            <person name="Jeffries C.D."/>
            <person name="Detter J.C."/>
            <person name="Brambilla E.M."/>
            <person name="Rohde M."/>
            <person name="Djao O.D."/>
            <person name="Goker M."/>
            <person name="Sikorski J."/>
            <person name="Tindall B.J."/>
            <person name="Woyke T."/>
            <person name="Bristow J."/>
            <person name="Eisen J.A."/>
            <person name="Markowitz V."/>
            <person name="Hugenholtz P."/>
            <person name="Kyrpides N.C."/>
            <person name="Klenk H.P."/>
            <person name="Mavromatis K."/>
        </authorList>
    </citation>
    <scope>NUCLEOTIDE SEQUENCE [LARGE SCALE GENOMIC DNA]</scope>
    <source>
        <strain evidence="6">ATCC 29530 / DSM 19594 / LMG 11500 / NCIMB 11436 / LSU 4</strain>
    </source>
</reference>
<dbReference type="SMART" id="SM00479">
    <property type="entry name" value="EXOIII"/>
    <property type="match status" value="1"/>
</dbReference>
<dbReference type="GO" id="GO:0045004">
    <property type="term" value="P:DNA replication proofreading"/>
    <property type="evidence" value="ECO:0007669"/>
    <property type="project" value="TreeGrafter"/>
</dbReference>
<dbReference type="CDD" id="cd06127">
    <property type="entry name" value="DEDDh"/>
    <property type="match status" value="1"/>
</dbReference>
<organism evidence="5 6">
    <name type="scientific">Runella slithyformis (strain ATCC 29530 / DSM 19594 / LMG 11500 / NCIMB 11436 / LSU 4)</name>
    <dbReference type="NCBI Taxonomy" id="761193"/>
    <lineage>
        <taxon>Bacteria</taxon>
        <taxon>Pseudomonadati</taxon>
        <taxon>Bacteroidota</taxon>
        <taxon>Cytophagia</taxon>
        <taxon>Cytophagales</taxon>
        <taxon>Spirosomataceae</taxon>
        <taxon>Runella</taxon>
    </lineage>
</organism>
<feature type="domain" description="Exonuclease" evidence="4">
    <location>
        <begin position="30"/>
        <end position="195"/>
    </location>
</feature>
<reference evidence="6" key="1">
    <citation type="submission" date="2011-06" db="EMBL/GenBank/DDBJ databases">
        <title>The complete genome of chromosome of Runella slithyformis DSM 19594.</title>
        <authorList>
            <consortium name="US DOE Joint Genome Institute (JGI-PGF)"/>
            <person name="Lucas S."/>
            <person name="Han J."/>
            <person name="Lapidus A."/>
            <person name="Bruce D."/>
            <person name="Goodwin L."/>
            <person name="Pitluck S."/>
            <person name="Peters L."/>
            <person name="Kyrpides N."/>
            <person name="Mavromatis K."/>
            <person name="Ivanova N."/>
            <person name="Ovchinnikova G."/>
            <person name="Zhang X."/>
            <person name="Misra M."/>
            <person name="Detter J.C."/>
            <person name="Tapia R."/>
            <person name="Han C."/>
            <person name="Land M."/>
            <person name="Hauser L."/>
            <person name="Markowitz V."/>
            <person name="Cheng J.-F."/>
            <person name="Hugenholtz P."/>
            <person name="Woyke T."/>
            <person name="Wu D."/>
            <person name="Tindall B."/>
            <person name="Faehrich R."/>
            <person name="Brambilla E."/>
            <person name="Klenk H.-P."/>
            <person name="Eisen J.A."/>
        </authorList>
    </citation>
    <scope>NUCLEOTIDE SEQUENCE [LARGE SCALE GENOMIC DNA]</scope>
    <source>
        <strain evidence="6">ATCC 29530 / DSM 19594 / LMG 11500 / NCIMB 11436 / LSU 4</strain>
    </source>
</reference>
<keyword evidence="5" id="KW-0808">Transferase</keyword>
<dbReference type="GO" id="GO:0003677">
    <property type="term" value="F:DNA binding"/>
    <property type="evidence" value="ECO:0007669"/>
    <property type="project" value="InterPro"/>
</dbReference>
<feature type="transmembrane region" description="Helical" evidence="3">
    <location>
        <begin position="12"/>
        <end position="34"/>
    </location>
</feature>
<dbReference type="AlphaFoldDB" id="A0A7U4E775"/>
<keyword evidence="6" id="KW-1185">Reference proteome</keyword>
<dbReference type="EMBL" id="CP002859">
    <property type="protein sequence ID" value="AEI50023.1"/>
    <property type="molecule type" value="Genomic_DNA"/>
</dbReference>
<evidence type="ECO:0000313" key="5">
    <source>
        <dbReference type="EMBL" id="AEI50023.1"/>
    </source>
</evidence>
<name>A0A7U4E775_RUNSL</name>
<proteinExistence type="predicted"/>
<dbReference type="Pfam" id="PF00929">
    <property type="entry name" value="RNase_T"/>
    <property type="match status" value="1"/>
</dbReference>
<dbReference type="Gene3D" id="3.30.420.10">
    <property type="entry name" value="Ribonuclease H-like superfamily/Ribonuclease H"/>
    <property type="match status" value="1"/>
</dbReference>
<dbReference type="GO" id="GO:0005829">
    <property type="term" value="C:cytosol"/>
    <property type="evidence" value="ECO:0007669"/>
    <property type="project" value="TreeGrafter"/>
</dbReference>
<keyword evidence="3" id="KW-0472">Membrane</keyword>
<dbReference type="SUPFAM" id="SSF53098">
    <property type="entry name" value="Ribonuclease H-like"/>
    <property type="match status" value="1"/>
</dbReference>
<comment type="function">
    <text evidence="1">DNA polymerase III is a complex, multichain enzyme responsible for most of the replicative synthesis in bacteria. The epsilon subunit contain the editing function and is a proofreading 3'-5' exonuclease.</text>
</comment>
<evidence type="ECO:0000256" key="1">
    <source>
        <dbReference type="ARBA" id="ARBA00025483"/>
    </source>
</evidence>
<sequence length="203" mass="23694">MQLGREENQWVFYPILPYFSRIFVYYFFIMFAIVDIETTGGAYDTSRITEIAILRHDGQKVIDSYQTLINPKCWIPGFITQLTGIDNQMVRDAPTFEEIADDVRRMTQNAAFVAHNVTFDYGFVRREFGRLDEYFDRDTLCTVRLSRKIFPGYKSYSLGNICRDLQIQHTNHHRAMGDAAATTLLFELLLQHDKQGLLKGWIL</sequence>
<dbReference type="KEGG" id="rsi:Runsl_3665"/>
<dbReference type="GO" id="GO:0008408">
    <property type="term" value="F:3'-5' exonuclease activity"/>
    <property type="evidence" value="ECO:0007669"/>
    <property type="project" value="TreeGrafter"/>
</dbReference>
<dbReference type="NCBIfam" id="TIGR00573">
    <property type="entry name" value="dnaq"/>
    <property type="match status" value="1"/>
</dbReference>
<dbReference type="GO" id="GO:0003887">
    <property type="term" value="F:DNA-directed DNA polymerase activity"/>
    <property type="evidence" value="ECO:0007669"/>
    <property type="project" value="UniProtKB-EC"/>
</dbReference>
<protein>
    <submittedName>
        <fullName evidence="5">DNA polymerase III, epsilon subunit</fullName>
        <ecNumber evidence="5">2.7.7.7</ecNumber>
    </submittedName>
</protein>
<dbReference type="InterPro" id="IPR006054">
    <property type="entry name" value="DnaQ"/>
</dbReference>
<keyword evidence="3" id="KW-0812">Transmembrane</keyword>
<keyword evidence="3" id="KW-1133">Transmembrane helix</keyword>
<dbReference type="Proteomes" id="UP000000493">
    <property type="component" value="Chromosome"/>
</dbReference>
<evidence type="ECO:0000313" key="6">
    <source>
        <dbReference type="Proteomes" id="UP000000493"/>
    </source>
</evidence>
<accession>A0A7U4E775</accession>
<evidence type="ECO:0000259" key="4">
    <source>
        <dbReference type="SMART" id="SM00479"/>
    </source>
</evidence>
<dbReference type="InterPro" id="IPR036397">
    <property type="entry name" value="RNaseH_sf"/>
</dbReference>
<dbReference type="PANTHER" id="PTHR30231:SF37">
    <property type="entry name" value="EXODEOXYRIBONUCLEASE 10"/>
    <property type="match status" value="1"/>
</dbReference>
<dbReference type="InterPro" id="IPR012337">
    <property type="entry name" value="RNaseH-like_sf"/>
</dbReference>
<dbReference type="EC" id="2.7.7.7" evidence="5"/>
<dbReference type="InterPro" id="IPR013520">
    <property type="entry name" value="Ribonucl_H"/>
</dbReference>